<keyword evidence="1" id="KW-1133">Transmembrane helix</keyword>
<dbReference type="Pfam" id="PF03413">
    <property type="entry name" value="PepSY"/>
    <property type="match status" value="1"/>
</dbReference>
<dbReference type="EMBL" id="PXYK01000018">
    <property type="protein sequence ID" value="PSJ57202.1"/>
    <property type="molecule type" value="Genomic_DNA"/>
</dbReference>
<dbReference type="Proteomes" id="UP000241229">
    <property type="component" value="Unassembled WGS sequence"/>
</dbReference>
<dbReference type="InterPro" id="IPR005625">
    <property type="entry name" value="PepSY-ass_TM"/>
</dbReference>
<dbReference type="AlphaFoldDB" id="A0A2P7S401"/>
<dbReference type="OrthoDB" id="9791166at2"/>
<proteinExistence type="predicted"/>
<sequence>MTDISLDRATGPAAARAATDFYRAVWRWHFYAGLLVLPFLITLAVTGALYLFRDEIDAIVHGDLKRVAVQTERVAPSAMVAAATAAVPGTAVKLTTPGTPASSAEISVRTAAGDRQTVYVDPYTGTVLGSLPHEGTIMWLVRSLHSLDFLGNAGRVVIETAGGWSILLVGTGIYLWWPRKGRGGAVSIRGKPRQRMFWRDLHAVTGIFVGGFIVFLAVTGMPWSVFWGATVNQWANGSNSGYPSGVFVNVPVSDEHLGHLGETGWSMQQAAVPQSPSQGAAPMGIDRAVAIFDGLGMAAGYAVNIPSKSDGVYTASIFPDDLAQQRTVHLDQYSGATLLDIPFASYGPAAKAIEWGINVHLGQQYGLANQLILLAACMAMVALAVAAAVMWWKRRPAGSLGVPPLPDERRKLAGVAAILAVGGAVYPLVGASLLAVLALDWLVVQRMSAAR</sequence>
<name>A0A2P7S401_9HYPH</name>
<dbReference type="PANTHER" id="PTHR34219">
    <property type="entry name" value="IRON-REGULATED INNER MEMBRANE PROTEIN-RELATED"/>
    <property type="match status" value="1"/>
</dbReference>
<feature type="transmembrane region" description="Helical" evidence="1">
    <location>
        <begin position="156"/>
        <end position="177"/>
    </location>
</feature>
<keyword evidence="1" id="KW-0472">Membrane</keyword>
<comment type="caution">
    <text evidence="3">The sequence shown here is derived from an EMBL/GenBank/DDBJ whole genome shotgun (WGS) entry which is preliminary data.</text>
</comment>
<feature type="transmembrane region" description="Helical" evidence="1">
    <location>
        <begin position="30"/>
        <end position="52"/>
    </location>
</feature>
<dbReference type="Pfam" id="PF03929">
    <property type="entry name" value="PepSY_TM"/>
    <property type="match status" value="1"/>
</dbReference>
<evidence type="ECO:0000256" key="1">
    <source>
        <dbReference type="SAM" id="Phobius"/>
    </source>
</evidence>
<keyword evidence="1" id="KW-0812">Transmembrane</keyword>
<organism evidence="3 4">
    <name type="scientific">Kumtagia ephedrae</name>
    <dbReference type="NCBI Taxonomy" id="2116701"/>
    <lineage>
        <taxon>Bacteria</taxon>
        <taxon>Pseudomonadati</taxon>
        <taxon>Pseudomonadota</taxon>
        <taxon>Alphaproteobacteria</taxon>
        <taxon>Hyphomicrobiales</taxon>
        <taxon>Phyllobacteriaceae</taxon>
        <taxon>Kumtagia</taxon>
    </lineage>
</organism>
<feature type="transmembrane region" description="Helical" evidence="1">
    <location>
        <begin position="197"/>
        <end position="218"/>
    </location>
</feature>
<protein>
    <recommendedName>
        <fullName evidence="2">PepSY domain-containing protein</fullName>
    </recommendedName>
</protein>
<feature type="domain" description="PepSY" evidence="2">
    <location>
        <begin position="80"/>
        <end position="130"/>
    </location>
</feature>
<reference evidence="3 4" key="1">
    <citation type="submission" date="2018-03" db="EMBL/GenBank/DDBJ databases">
        <title>The draft genome of Mesorhizobium sp. 6GN-30.</title>
        <authorList>
            <person name="Liu L."/>
            <person name="Li L."/>
            <person name="Wang T."/>
            <person name="Zhang X."/>
            <person name="Liang L."/>
        </authorList>
    </citation>
    <scope>NUCLEOTIDE SEQUENCE [LARGE SCALE GENOMIC DNA]</scope>
    <source>
        <strain evidence="3 4">6GN30</strain>
    </source>
</reference>
<dbReference type="InterPro" id="IPR025711">
    <property type="entry name" value="PepSY"/>
</dbReference>
<evidence type="ECO:0000313" key="3">
    <source>
        <dbReference type="EMBL" id="PSJ57202.1"/>
    </source>
</evidence>
<dbReference type="RefSeq" id="WP_106773662.1">
    <property type="nucleotide sequence ID" value="NZ_PXYK01000018.1"/>
</dbReference>
<feature type="transmembrane region" description="Helical" evidence="1">
    <location>
        <begin position="412"/>
        <end position="443"/>
    </location>
</feature>
<keyword evidence="4" id="KW-1185">Reference proteome</keyword>
<dbReference type="PANTHER" id="PTHR34219:SF1">
    <property type="entry name" value="PEPSY DOMAIN-CONTAINING PROTEIN"/>
    <property type="match status" value="1"/>
</dbReference>
<feature type="transmembrane region" description="Helical" evidence="1">
    <location>
        <begin position="371"/>
        <end position="392"/>
    </location>
</feature>
<evidence type="ECO:0000313" key="4">
    <source>
        <dbReference type="Proteomes" id="UP000241229"/>
    </source>
</evidence>
<accession>A0A2P7S401</accession>
<gene>
    <name evidence="3" type="ORF">C7I84_18315</name>
</gene>
<evidence type="ECO:0000259" key="2">
    <source>
        <dbReference type="Pfam" id="PF03413"/>
    </source>
</evidence>